<dbReference type="NCBIfam" id="TIGR02145">
    <property type="entry name" value="Fib_succ_major"/>
    <property type="match status" value="1"/>
</dbReference>
<evidence type="ECO:0000313" key="2">
    <source>
        <dbReference type="EMBL" id="TRX01669.1"/>
    </source>
</evidence>
<sequence length="296" mass="31852">MSTIKNISAISGGNITNNGGIGISARGVIWSTNPNPDISLGTKTVDGSGNGSFVSNITNLLPNTTYYVRAYATNASGANYSANTSYGNQLTFTTQPNLLNGSGLSDIEGNQYKSIIIYGQEWMQKNLNVSKYRNGDPIPQVTDDNQWATITTGAWRYFANITANGITYGKLYNWYAVTDPRGLAPEGWHIPSNQEWNDLFKNLGGTPAGGKLKETGTSHWHNPNVGATNETNFTAIPSNPSTQNSIYISASWWSNTWAKGQPGPYAFGVDNASASANLSPCSATNIQKLSVRCIKD</sequence>
<keyword evidence="3" id="KW-1185">Reference proteome</keyword>
<name>A0ABY3CET6_9FLAO</name>
<evidence type="ECO:0000313" key="3">
    <source>
        <dbReference type="Proteomes" id="UP000318528"/>
    </source>
</evidence>
<protein>
    <recommendedName>
        <fullName evidence="1">Fibrobacter succinogenes major paralogous domain-containing protein</fullName>
    </recommendedName>
</protein>
<dbReference type="InterPro" id="IPR011871">
    <property type="entry name" value="Fib_succ_major"/>
</dbReference>
<organism evidence="2 3">
    <name type="scientific">Flavobacterium gawalongense</name>
    <dbReference type="NCBI Taxonomy" id="2594432"/>
    <lineage>
        <taxon>Bacteria</taxon>
        <taxon>Pseudomonadati</taxon>
        <taxon>Bacteroidota</taxon>
        <taxon>Flavobacteriia</taxon>
        <taxon>Flavobacteriales</taxon>
        <taxon>Flavobacteriaceae</taxon>
        <taxon>Flavobacterium</taxon>
    </lineage>
</organism>
<comment type="caution">
    <text evidence="2">The sequence shown here is derived from an EMBL/GenBank/DDBJ whole genome shotgun (WGS) entry which is preliminary data.</text>
</comment>
<evidence type="ECO:0000259" key="1">
    <source>
        <dbReference type="Pfam" id="PF09603"/>
    </source>
</evidence>
<dbReference type="Pfam" id="PF09603">
    <property type="entry name" value="Fib_succ_major"/>
    <property type="match status" value="1"/>
</dbReference>
<proteinExistence type="predicted"/>
<feature type="domain" description="Fibrobacter succinogenes major paralogous" evidence="1">
    <location>
        <begin position="117"/>
        <end position="295"/>
    </location>
</feature>
<accession>A0ABY3CET6</accession>
<dbReference type="EMBL" id="VJZN01000048">
    <property type="protein sequence ID" value="TRX01669.1"/>
    <property type="molecule type" value="Genomic_DNA"/>
</dbReference>
<gene>
    <name evidence="2" type="ORF">FNW12_16975</name>
</gene>
<dbReference type="Proteomes" id="UP000318528">
    <property type="component" value="Unassembled WGS sequence"/>
</dbReference>
<reference evidence="2 3" key="1">
    <citation type="submission" date="2019-07" db="EMBL/GenBank/DDBJ databases">
        <title>Novel species of Flavobacterium.</title>
        <authorList>
            <person name="Liu Q."/>
            <person name="Xin Y.-H."/>
        </authorList>
    </citation>
    <scope>NUCLEOTIDE SEQUENCE [LARGE SCALE GENOMIC DNA]</scope>
    <source>
        <strain evidence="2 3">GSP39</strain>
    </source>
</reference>